<organism evidence="1">
    <name type="scientific">marine metagenome</name>
    <dbReference type="NCBI Taxonomy" id="408172"/>
    <lineage>
        <taxon>unclassified sequences</taxon>
        <taxon>metagenomes</taxon>
        <taxon>ecological metagenomes</taxon>
    </lineage>
</organism>
<proteinExistence type="predicted"/>
<protein>
    <submittedName>
        <fullName evidence="1">Uncharacterized protein</fullName>
    </submittedName>
</protein>
<name>A0A383DLL9_9ZZZZ</name>
<gene>
    <name evidence="1" type="ORF">METZ01_LOCUS497612</name>
</gene>
<reference evidence="1" key="1">
    <citation type="submission" date="2018-05" db="EMBL/GenBank/DDBJ databases">
        <authorList>
            <person name="Lanie J.A."/>
            <person name="Ng W.-L."/>
            <person name="Kazmierczak K.M."/>
            <person name="Andrzejewski T.M."/>
            <person name="Davidsen T.M."/>
            <person name="Wayne K.J."/>
            <person name="Tettelin H."/>
            <person name="Glass J.I."/>
            <person name="Rusch D."/>
            <person name="Podicherti R."/>
            <person name="Tsui H.-C.T."/>
            <person name="Winkler M.E."/>
        </authorList>
    </citation>
    <scope>NUCLEOTIDE SEQUENCE</scope>
</reference>
<feature type="non-terminal residue" evidence="1">
    <location>
        <position position="1"/>
    </location>
</feature>
<accession>A0A383DLL9</accession>
<sequence>GDETKKVWFARIAEIPLDLFIYPDEFGTPTDRFWDETLLGKLIPFSPALYFDYINGIESKTYVPGMVTIYVKDIKFPSNSDGPFKLVYSSPSFNRTDAGPMISVLIYEVNKDFSLPYVLDWN</sequence>
<dbReference type="EMBL" id="UINC01217942">
    <property type="protein sequence ID" value="SVE44758.1"/>
    <property type="molecule type" value="Genomic_DNA"/>
</dbReference>
<dbReference type="AlphaFoldDB" id="A0A383DLL9"/>
<evidence type="ECO:0000313" key="1">
    <source>
        <dbReference type="EMBL" id="SVE44758.1"/>
    </source>
</evidence>